<evidence type="ECO:0000313" key="1">
    <source>
        <dbReference type="EMBL" id="CAA0810192.1"/>
    </source>
</evidence>
<proteinExistence type="predicted"/>
<dbReference type="AlphaFoldDB" id="A0A9N7MPA1"/>
<keyword evidence="2" id="KW-1185">Reference proteome</keyword>
<comment type="caution">
    <text evidence="1">The sequence shown here is derived from an EMBL/GenBank/DDBJ whole genome shotgun (WGS) entry which is preliminary data.</text>
</comment>
<organism evidence="1 2">
    <name type="scientific">Striga hermonthica</name>
    <name type="common">Purple witchweed</name>
    <name type="synonym">Buchnera hermonthica</name>
    <dbReference type="NCBI Taxonomy" id="68872"/>
    <lineage>
        <taxon>Eukaryota</taxon>
        <taxon>Viridiplantae</taxon>
        <taxon>Streptophyta</taxon>
        <taxon>Embryophyta</taxon>
        <taxon>Tracheophyta</taxon>
        <taxon>Spermatophyta</taxon>
        <taxon>Magnoliopsida</taxon>
        <taxon>eudicotyledons</taxon>
        <taxon>Gunneridae</taxon>
        <taxon>Pentapetalae</taxon>
        <taxon>asterids</taxon>
        <taxon>lamiids</taxon>
        <taxon>Lamiales</taxon>
        <taxon>Orobanchaceae</taxon>
        <taxon>Buchnereae</taxon>
        <taxon>Striga</taxon>
    </lineage>
</organism>
<protein>
    <submittedName>
        <fullName evidence="1">Uncharacterized mitochondrial protein AtMg01410</fullName>
    </submittedName>
</protein>
<evidence type="ECO:0000313" key="2">
    <source>
        <dbReference type="Proteomes" id="UP001153555"/>
    </source>
</evidence>
<sequence length="185" mass="20620">MLKVSSGKALYGHQGSVMLGIEITRFIPGLDLDWFEARIGPALPSSDDLSVRGVSGHLGCSIEGAGKRRFLAISNYRNQRLLRPVHDWLPLVYLFELVAVLFDRSFASSVVNSTLAYNTFLGQPLGYYGSWPLFAFSHHLVVWLAKSKVYPGWRFSDYGVLGDDVVISDPHVAPIYADYIRRLGV</sequence>
<reference evidence="1" key="1">
    <citation type="submission" date="2019-12" db="EMBL/GenBank/DDBJ databases">
        <authorList>
            <person name="Scholes J."/>
        </authorList>
    </citation>
    <scope>NUCLEOTIDE SEQUENCE</scope>
</reference>
<accession>A0A9N7MPA1</accession>
<gene>
    <name evidence="1" type="ORF">SHERM_11969</name>
</gene>
<dbReference type="InterPro" id="IPR008686">
    <property type="entry name" value="RNA_pol_mitovir"/>
</dbReference>
<dbReference type="EMBL" id="CACSLK010005357">
    <property type="protein sequence ID" value="CAA0810192.1"/>
    <property type="molecule type" value="Genomic_DNA"/>
</dbReference>
<name>A0A9N7MPA1_STRHE</name>
<dbReference type="PANTHER" id="PTHR34456:SF13">
    <property type="entry name" value="REVERSE TRANSCRIPTASE DOMAIN-CONTAINING PROTEIN"/>
    <property type="match status" value="1"/>
</dbReference>
<dbReference type="Proteomes" id="UP001153555">
    <property type="component" value="Unassembled WGS sequence"/>
</dbReference>
<dbReference type="PANTHER" id="PTHR34456">
    <property type="entry name" value="MITOVIRUS RNA-DEPENDENT RNA POLYMERASE"/>
    <property type="match status" value="1"/>
</dbReference>
<dbReference type="Pfam" id="PF05919">
    <property type="entry name" value="Mitovir_RNA_pol"/>
    <property type="match status" value="1"/>
</dbReference>
<dbReference type="OrthoDB" id="1750590at2759"/>